<organism evidence="2 3">
    <name type="scientific">Isoptericola halotolerans</name>
    <dbReference type="NCBI Taxonomy" id="300560"/>
    <lineage>
        <taxon>Bacteria</taxon>
        <taxon>Bacillati</taxon>
        <taxon>Actinomycetota</taxon>
        <taxon>Actinomycetes</taxon>
        <taxon>Micrococcales</taxon>
        <taxon>Promicromonosporaceae</taxon>
        <taxon>Isoptericola</taxon>
    </lineage>
</organism>
<feature type="domain" description="Shedu protein SduA C-terminal" evidence="1">
    <location>
        <begin position="289"/>
        <end position="454"/>
    </location>
</feature>
<dbReference type="Pfam" id="PF14082">
    <property type="entry name" value="SduA_C"/>
    <property type="match status" value="1"/>
</dbReference>
<protein>
    <submittedName>
        <fullName evidence="2">Uncharacterized protein DUF4263</fullName>
    </submittedName>
</protein>
<dbReference type="EMBL" id="PVTX01000002">
    <property type="protein sequence ID" value="PRZ08829.1"/>
    <property type="molecule type" value="Genomic_DNA"/>
</dbReference>
<sequence length="474" mass="52878">MNSRMFDDGVIEEDNDGDLELEDRLGAIYASVDGDELVLTRTSLDGTRAPREMLRFDRGQELVRIFPTKLSFGDWVGQFERVHEIQIESPSWNAADHSFEGDRFGLLCANGLPRGFGTTYEYGLGVKRDYRGLIDEIEARTTCTTVRLTMAGDEGASEDGVTFRISLDRFDRYRAAVDRDRSRAQTAARRVIEAELHNAVADLFGLDHVEPRYGRNEVIRAITEEAFTGHVVDAGDRAALVEHATRAAPTAAHENPERFGRLRQSVELVSLEVLIEQFEQSMNGRNAGNESHWQDFFSTNQFALQQILSMPIVVERQQARVKSPDIEGRGSRIADFLCVNTVTRTAFVVEIKTPKTDLMDSREYRGKGTAAVFAPHRELSGAVSQLQSQLASVPKDLAGRLAATPEIDLDPWNEVRGAVIVGQVSRLSPEQRESFLRYRADLSSVSILGYDEVLARLGTLREVLKAPRSAEASE</sequence>
<comment type="caution">
    <text evidence="2">The sequence shown here is derived from an EMBL/GenBank/DDBJ whole genome shotgun (WGS) entry which is preliminary data.</text>
</comment>
<keyword evidence="3" id="KW-1185">Reference proteome</keyword>
<name>A0ABX5EH67_9MICO</name>
<reference evidence="2 3" key="1">
    <citation type="submission" date="2018-03" db="EMBL/GenBank/DDBJ databases">
        <title>Comparative analysis of microorganisms from saline springs in Andes Mountain Range, Colombia.</title>
        <authorList>
            <person name="Rubin E."/>
        </authorList>
    </citation>
    <scope>NUCLEOTIDE SEQUENCE [LARGE SCALE GENOMIC DNA]</scope>
    <source>
        <strain evidence="2 3">CG 23</strain>
    </source>
</reference>
<evidence type="ECO:0000259" key="1">
    <source>
        <dbReference type="Pfam" id="PF14082"/>
    </source>
</evidence>
<dbReference type="Proteomes" id="UP000239895">
    <property type="component" value="Unassembled WGS sequence"/>
</dbReference>
<proteinExistence type="predicted"/>
<evidence type="ECO:0000313" key="3">
    <source>
        <dbReference type="Proteomes" id="UP000239895"/>
    </source>
</evidence>
<accession>A0ABX5EH67</accession>
<evidence type="ECO:0000313" key="2">
    <source>
        <dbReference type="EMBL" id="PRZ08829.1"/>
    </source>
</evidence>
<dbReference type="InterPro" id="IPR025359">
    <property type="entry name" value="SduA_C"/>
</dbReference>
<dbReference type="RefSeq" id="WP_125206449.1">
    <property type="nucleotide sequence ID" value="NZ_PVTX01000002.1"/>
</dbReference>
<gene>
    <name evidence="2" type="ORF">BCL65_102376</name>
</gene>